<keyword evidence="3" id="KW-1185">Reference proteome</keyword>
<comment type="caution">
    <text evidence="2">The sequence shown here is derived from an EMBL/GenBank/DDBJ whole genome shotgun (WGS) entry which is preliminary data.</text>
</comment>
<feature type="compositionally biased region" description="Basic and acidic residues" evidence="1">
    <location>
        <begin position="1"/>
        <end position="20"/>
    </location>
</feature>
<name>A0AAX6GD82_IRIPA</name>
<organism evidence="2 3">
    <name type="scientific">Iris pallida</name>
    <name type="common">Sweet iris</name>
    <dbReference type="NCBI Taxonomy" id="29817"/>
    <lineage>
        <taxon>Eukaryota</taxon>
        <taxon>Viridiplantae</taxon>
        <taxon>Streptophyta</taxon>
        <taxon>Embryophyta</taxon>
        <taxon>Tracheophyta</taxon>
        <taxon>Spermatophyta</taxon>
        <taxon>Magnoliopsida</taxon>
        <taxon>Liliopsida</taxon>
        <taxon>Asparagales</taxon>
        <taxon>Iridaceae</taxon>
        <taxon>Iridoideae</taxon>
        <taxon>Irideae</taxon>
        <taxon>Iris</taxon>
    </lineage>
</organism>
<feature type="region of interest" description="Disordered" evidence="1">
    <location>
        <begin position="1"/>
        <end position="22"/>
    </location>
</feature>
<protein>
    <submittedName>
        <fullName evidence="2">Uncharacterized protein</fullName>
    </submittedName>
</protein>
<evidence type="ECO:0000313" key="3">
    <source>
        <dbReference type="Proteomes" id="UP001140949"/>
    </source>
</evidence>
<evidence type="ECO:0000256" key="1">
    <source>
        <dbReference type="SAM" id="MobiDB-lite"/>
    </source>
</evidence>
<proteinExistence type="predicted"/>
<dbReference type="AlphaFoldDB" id="A0AAX6GD82"/>
<evidence type="ECO:0000313" key="2">
    <source>
        <dbReference type="EMBL" id="KAJ6826198.1"/>
    </source>
</evidence>
<dbReference type="EMBL" id="JANAVB010021000">
    <property type="protein sequence ID" value="KAJ6826198.1"/>
    <property type="molecule type" value="Genomic_DNA"/>
</dbReference>
<gene>
    <name evidence="2" type="ORF">M6B38_372285</name>
</gene>
<dbReference type="Proteomes" id="UP001140949">
    <property type="component" value="Unassembled WGS sequence"/>
</dbReference>
<reference evidence="2" key="1">
    <citation type="journal article" date="2023" name="GigaByte">
        <title>Genome assembly of the bearded iris, Iris pallida Lam.</title>
        <authorList>
            <person name="Bruccoleri R.E."/>
            <person name="Oakeley E.J."/>
            <person name="Faust A.M.E."/>
            <person name="Altorfer M."/>
            <person name="Dessus-Babus S."/>
            <person name="Burckhardt D."/>
            <person name="Oertli M."/>
            <person name="Naumann U."/>
            <person name="Petersen F."/>
            <person name="Wong J."/>
        </authorList>
    </citation>
    <scope>NUCLEOTIDE SEQUENCE</scope>
    <source>
        <strain evidence="2">GSM-AAB239-AS_SAM_17_03QT</strain>
    </source>
</reference>
<accession>A0AAX6GD82</accession>
<reference evidence="2" key="2">
    <citation type="submission" date="2023-04" db="EMBL/GenBank/DDBJ databases">
        <authorList>
            <person name="Bruccoleri R.E."/>
            <person name="Oakeley E.J."/>
            <person name="Faust A.-M."/>
            <person name="Dessus-Babus S."/>
            <person name="Altorfer M."/>
            <person name="Burckhardt D."/>
            <person name="Oertli M."/>
            <person name="Naumann U."/>
            <person name="Petersen F."/>
            <person name="Wong J."/>
        </authorList>
    </citation>
    <scope>NUCLEOTIDE SEQUENCE</scope>
    <source>
        <strain evidence="2">GSM-AAB239-AS_SAM_17_03QT</strain>
        <tissue evidence="2">Leaf</tissue>
    </source>
</reference>
<sequence>MKPTDVLEEKDKDGSNEKPRVQKPFDVVTVLKKEVIPGGLGEEKKSEEIGATFPVTGDAPKGAKPTVEKCVANGVANGC</sequence>